<evidence type="ECO:0000313" key="2">
    <source>
        <dbReference type="Proteomes" id="UP001451606"/>
    </source>
</evidence>
<keyword evidence="2" id="KW-1185">Reference proteome</keyword>
<dbReference type="AlphaFoldDB" id="A0AAX4NGM1"/>
<name>A0AAX4NGM1_9ARCH</name>
<dbReference type="EMBL" id="CP133772">
    <property type="protein sequence ID" value="WYX99916.1"/>
    <property type="molecule type" value="Genomic_DNA"/>
</dbReference>
<evidence type="ECO:0008006" key="3">
    <source>
        <dbReference type="Google" id="ProtNLM"/>
    </source>
</evidence>
<organism evidence="1 2">
    <name type="scientific">Oxyplasma meridianum</name>
    <dbReference type="NCBI Taxonomy" id="3073602"/>
    <lineage>
        <taxon>Archaea</taxon>
        <taxon>Methanobacteriati</taxon>
        <taxon>Thermoplasmatota</taxon>
        <taxon>Thermoplasmata</taxon>
        <taxon>Thermoplasmatales</taxon>
        <taxon>Thermoplasmataceae</taxon>
        <taxon>Oxyplasma</taxon>
    </lineage>
</organism>
<dbReference type="Proteomes" id="UP001451606">
    <property type="component" value="Chromosome"/>
</dbReference>
<dbReference type="SUPFAM" id="SSF55961">
    <property type="entry name" value="Bet v1-like"/>
    <property type="match status" value="1"/>
</dbReference>
<evidence type="ECO:0000313" key="1">
    <source>
        <dbReference type="EMBL" id="WYX99916.1"/>
    </source>
</evidence>
<accession>A0AAX4NGM1</accession>
<gene>
    <name evidence="1" type="ORF">OXIME_000462</name>
</gene>
<proteinExistence type="predicted"/>
<protein>
    <recommendedName>
        <fullName evidence="3">SRPBCC family protein</fullName>
    </recommendedName>
</protein>
<sequence length="140" mass="16108">MSFRDLEFNITEKVKSSVDDMWKRSENVDLITTFWHGIRDLKKNPDGTFSIRFAFPANGIMKIEKDAENHILREIYLSGPFKGTKELKLTNSDGTECVVTWKIKLSTLLAFRKESLKKHFGEGTVSAIKRMDDYTESPLS</sequence>
<dbReference type="RefSeq" id="WP_393971875.1">
    <property type="nucleotide sequence ID" value="NZ_CP133772.1"/>
</dbReference>
<dbReference type="GeneID" id="95967189"/>
<reference evidence="1 2" key="1">
    <citation type="submission" date="2023-09" db="EMBL/GenBank/DDBJ databases">
        <authorList>
            <person name="Golyshina O.V."/>
            <person name="Lunev E.A."/>
            <person name="Bargiela R."/>
            <person name="Gaines M.C."/>
            <person name="Daum B."/>
            <person name="Bale N.J."/>
            <person name="Koenen M."/>
            <person name="Sinninghe Damst J.S."/>
            <person name="Yakimov M."/>
            <person name="Golyshin P.N."/>
        </authorList>
    </citation>
    <scope>NUCLEOTIDE SEQUENCE [LARGE SCALE GENOMIC DNA]</scope>
    <source>
        <strain evidence="1 2">M1</strain>
    </source>
</reference>
<dbReference type="KEGG" id="omr:OXIME_000462"/>